<dbReference type="EMBL" id="FJMZ01000016">
    <property type="protein sequence ID" value="CZQ92935.1"/>
    <property type="molecule type" value="Genomic_DNA"/>
</dbReference>
<feature type="compositionally biased region" description="Polar residues" evidence="1">
    <location>
        <begin position="43"/>
        <end position="62"/>
    </location>
</feature>
<dbReference type="Proteomes" id="UP000195947">
    <property type="component" value="Unassembled WGS sequence"/>
</dbReference>
<feature type="region of interest" description="Disordered" evidence="1">
    <location>
        <begin position="32"/>
        <end position="62"/>
    </location>
</feature>
<feature type="chain" id="PRO_5044290230" description="Lipoprotein" evidence="2">
    <location>
        <begin position="20"/>
        <end position="238"/>
    </location>
</feature>
<keyword evidence="5" id="KW-1185">Reference proteome</keyword>
<feature type="compositionally biased region" description="Low complexity" evidence="1">
    <location>
        <begin position="32"/>
        <end position="42"/>
    </location>
</feature>
<name>A0AB38BIF3_9LACT</name>
<evidence type="ECO:0000256" key="2">
    <source>
        <dbReference type="SAM" id="SignalP"/>
    </source>
</evidence>
<dbReference type="AlphaFoldDB" id="A0AB38BIF3"/>
<evidence type="ECO:0000313" key="3">
    <source>
        <dbReference type="EMBL" id="CZQ92935.1"/>
    </source>
</evidence>
<dbReference type="PROSITE" id="PS51257">
    <property type="entry name" value="PROKAR_LIPOPROTEIN"/>
    <property type="match status" value="1"/>
</dbReference>
<evidence type="ECO:0008006" key="7">
    <source>
        <dbReference type="Google" id="ProtNLM"/>
    </source>
</evidence>
<evidence type="ECO:0000256" key="1">
    <source>
        <dbReference type="SAM" id="MobiDB-lite"/>
    </source>
</evidence>
<comment type="caution">
    <text evidence="4">The sequence shown here is derived from an EMBL/GenBank/DDBJ whole genome shotgun (WGS) entry which is preliminary data.</text>
</comment>
<reference evidence="3 5" key="1">
    <citation type="submission" date="2016-02" db="EMBL/GenBank/DDBJ databases">
        <authorList>
            <person name="Strepis N."/>
        </authorList>
    </citation>
    <scope>NUCLEOTIDE SEQUENCE [LARGE SCALE GENOMIC DNA]</scope>
    <source>
        <strain evidence="3">Trichococcus flocculiformis</strain>
    </source>
</reference>
<sequence>MRRKIALMGILTAIAVLFAACGLVDERTASDESSSVIASSQSETVESTVGSGSETSVEADTSIPSTHLADPYFAIFAGRQYVAQYHYREFTGSQLEDRALTVAVAGADQAIRISGENTDTTYLTLDGQAFAVDHLDRTIARNESADSAEEPEDDGIIAAPPFKDIGSIYVGSWQDEDLIYEEYYTANGDRMFYYFEGNVLKRIRSASGENEFNLDVLEISDRTATEFIELPEDYEWLP</sequence>
<dbReference type="EMBL" id="FOQC01000019">
    <property type="protein sequence ID" value="SFH85170.1"/>
    <property type="molecule type" value="Genomic_DNA"/>
</dbReference>
<organism evidence="4 6">
    <name type="scientific">Trichococcus flocculiformis</name>
    <dbReference type="NCBI Taxonomy" id="82803"/>
    <lineage>
        <taxon>Bacteria</taxon>
        <taxon>Bacillati</taxon>
        <taxon>Bacillota</taxon>
        <taxon>Bacilli</taxon>
        <taxon>Lactobacillales</taxon>
        <taxon>Carnobacteriaceae</taxon>
        <taxon>Trichococcus</taxon>
    </lineage>
</organism>
<evidence type="ECO:0000313" key="4">
    <source>
        <dbReference type="EMBL" id="SFH85170.1"/>
    </source>
</evidence>
<feature type="signal peptide" evidence="2">
    <location>
        <begin position="1"/>
        <end position="19"/>
    </location>
</feature>
<accession>A0AB38BIF3</accession>
<evidence type="ECO:0000313" key="5">
    <source>
        <dbReference type="Proteomes" id="UP000195947"/>
    </source>
</evidence>
<dbReference type="Proteomes" id="UP000199686">
    <property type="component" value="Unassembled WGS sequence"/>
</dbReference>
<evidence type="ECO:0000313" key="6">
    <source>
        <dbReference type="Proteomes" id="UP000199686"/>
    </source>
</evidence>
<proteinExistence type="predicted"/>
<keyword evidence="2" id="KW-0732">Signal</keyword>
<reference evidence="4 6" key="2">
    <citation type="submission" date="2016-10" db="EMBL/GenBank/DDBJ databases">
        <authorList>
            <person name="Varghese N."/>
            <person name="Submissions S."/>
        </authorList>
    </citation>
    <scope>NUCLEOTIDE SEQUENCE [LARGE SCALE GENOMIC DNA]</scope>
    <source>
        <strain evidence="4 6">DSM 2094</strain>
    </source>
</reference>
<dbReference type="RefSeq" id="WP_086989060.1">
    <property type="nucleotide sequence ID" value="NZ_FJMZ01000016.1"/>
</dbReference>
<protein>
    <recommendedName>
        <fullName evidence="7">Lipoprotein</fullName>
    </recommendedName>
</protein>
<gene>
    <name evidence="4" type="ORF">SAMN04488507_101937</name>
    <name evidence="3" type="ORF">TFLO_1608</name>
</gene>